<feature type="transmembrane region" description="Helical" evidence="7">
    <location>
        <begin position="340"/>
        <end position="365"/>
    </location>
</feature>
<feature type="transmembrane region" description="Helical" evidence="7">
    <location>
        <begin position="377"/>
        <end position="400"/>
    </location>
</feature>
<reference evidence="10" key="2">
    <citation type="journal article" date="2009" name="Fungal Genet. Biol.">
        <title>The 2008 update of the Aspergillus nidulans genome annotation: a community effort.</title>
        <authorList>
            <person name="Wortman J.R."/>
            <person name="Gilsenan J.M."/>
            <person name="Joardar V."/>
            <person name="Deegan J."/>
            <person name="Clutterbuck J."/>
            <person name="Andersen M.R."/>
            <person name="Archer D."/>
            <person name="Bencina M."/>
            <person name="Braus G."/>
            <person name="Coutinho P."/>
            <person name="von Dohren H."/>
            <person name="Doonan J."/>
            <person name="Driessen A.J."/>
            <person name="Durek P."/>
            <person name="Espeso E."/>
            <person name="Fekete E."/>
            <person name="Flipphi M."/>
            <person name="Estrada C.G."/>
            <person name="Geysens S."/>
            <person name="Goldman G."/>
            <person name="de Groot P.W."/>
            <person name="Hansen K."/>
            <person name="Harris S.D."/>
            <person name="Heinekamp T."/>
            <person name="Helmstaedt K."/>
            <person name="Henrissat B."/>
            <person name="Hofmann G."/>
            <person name="Homan T."/>
            <person name="Horio T."/>
            <person name="Horiuchi H."/>
            <person name="James S."/>
            <person name="Jones M."/>
            <person name="Karaffa L."/>
            <person name="Karanyi Z."/>
            <person name="Kato M."/>
            <person name="Keller N."/>
            <person name="Kelly D.E."/>
            <person name="Kiel J.A."/>
            <person name="Kim J.M."/>
            <person name="van der Klei I.J."/>
            <person name="Klis F.M."/>
            <person name="Kovalchuk A."/>
            <person name="Krasevec N."/>
            <person name="Kubicek C.P."/>
            <person name="Liu B."/>
            <person name="Maccabe A."/>
            <person name="Meyer V."/>
            <person name="Mirabito P."/>
            <person name="Miskei M."/>
            <person name="Mos M."/>
            <person name="Mullins J."/>
            <person name="Nelson D.R."/>
            <person name="Nielsen J."/>
            <person name="Oakley B.R."/>
            <person name="Osmani S.A."/>
            <person name="Pakula T."/>
            <person name="Paszewski A."/>
            <person name="Paulsen I."/>
            <person name="Pilsyk S."/>
            <person name="Pocsi I."/>
            <person name="Punt P.J."/>
            <person name="Ram A.F."/>
            <person name="Ren Q."/>
            <person name="Robellet X."/>
            <person name="Robson G."/>
            <person name="Seiboth B."/>
            <person name="van Solingen P."/>
            <person name="Specht T."/>
            <person name="Sun J."/>
            <person name="Taheri-Talesh N."/>
            <person name="Takeshita N."/>
            <person name="Ussery D."/>
            <person name="vanKuyk P.A."/>
            <person name="Visser H."/>
            <person name="van de Vondervoort P.J."/>
            <person name="de Vries R.P."/>
            <person name="Walton J."/>
            <person name="Xiang X."/>
            <person name="Xiong Y."/>
            <person name="Zeng A.P."/>
            <person name="Brandt B.W."/>
            <person name="Cornell M.J."/>
            <person name="van den Hondel C.A."/>
            <person name="Visser J."/>
            <person name="Oliver S.G."/>
            <person name="Turner G."/>
        </authorList>
    </citation>
    <scope>GENOME REANNOTATION</scope>
    <source>
        <strain evidence="10">FGSC A4 / ATCC 38163 / CBS 112.46 / NRRL 194 / M139</strain>
    </source>
</reference>
<evidence type="ECO:0000256" key="1">
    <source>
        <dbReference type="ARBA" id="ARBA00004141"/>
    </source>
</evidence>
<accession>C8VN14</accession>
<dbReference type="Pfam" id="PF13813">
    <property type="entry name" value="MBOAT_2"/>
    <property type="match status" value="1"/>
</dbReference>
<dbReference type="InterPro" id="IPR032805">
    <property type="entry name" value="Wax_synthase_dom"/>
</dbReference>
<dbReference type="VEuPathDB" id="FungiDB:AN1572"/>
<dbReference type="OMA" id="WHQCLRR"/>
<dbReference type="KEGG" id="ani:ANIA_01572"/>
<evidence type="ECO:0000313" key="9">
    <source>
        <dbReference type="EMBL" id="CBF85138.1"/>
    </source>
</evidence>
<dbReference type="eggNOG" id="ENOG502SI5I">
    <property type="taxonomic scope" value="Eukaryota"/>
</dbReference>
<dbReference type="Proteomes" id="UP000000560">
    <property type="component" value="Chromosome VII"/>
</dbReference>
<protein>
    <submittedName>
        <fullName evidence="9">Toxin biosynthesis protein (Tri7), putative (AFU_orthologue AFUA_8G05970)</fullName>
    </submittedName>
</protein>
<feature type="transmembrane region" description="Helical" evidence="7">
    <location>
        <begin position="162"/>
        <end position="182"/>
    </location>
</feature>
<dbReference type="RefSeq" id="XP_659176.1">
    <property type="nucleotide sequence ID" value="XM_654084.1"/>
</dbReference>
<evidence type="ECO:0000313" key="10">
    <source>
        <dbReference type="Proteomes" id="UP000000560"/>
    </source>
</evidence>
<dbReference type="InParanoid" id="Q5BD08"/>
<evidence type="ECO:0000256" key="2">
    <source>
        <dbReference type="ARBA" id="ARBA00007282"/>
    </source>
</evidence>
<dbReference type="OrthoDB" id="1077582at2759"/>
<reference evidence="10" key="1">
    <citation type="journal article" date="2005" name="Nature">
        <title>Sequencing of Aspergillus nidulans and comparative analysis with A. fumigatus and A. oryzae.</title>
        <authorList>
            <person name="Galagan J.E."/>
            <person name="Calvo S.E."/>
            <person name="Cuomo C."/>
            <person name="Ma L.J."/>
            <person name="Wortman J.R."/>
            <person name="Batzoglou S."/>
            <person name="Lee S.I."/>
            <person name="Basturkmen M."/>
            <person name="Spevak C.C."/>
            <person name="Clutterbuck J."/>
            <person name="Kapitonov V."/>
            <person name="Jurka J."/>
            <person name="Scazzocchio C."/>
            <person name="Farman M."/>
            <person name="Butler J."/>
            <person name="Purcell S."/>
            <person name="Harris S."/>
            <person name="Braus G.H."/>
            <person name="Draht O."/>
            <person name="Busch S."/>
            <person name="D'Enfert C."/>
            <person name="Bouchier C."/>
            <person name="Goldman G.H."/>
            <person name="Bell-Pedersen D."/>
            <person name="Griffiths-Jones S."/>
            <person name="Doonan J.H."/>
            <person name="Yu J."/>
            <person name="Vienken K."/>
            <person name="Pain A."/>
            <person name="Freitag M."/>
            <person name="Selker E.U."/>
            <person name="Archer D.B."/>
            <person name="Penalva M.A."/>
            <person name="Oakley B.R."/>
            <person name="Momany M."/>
            <person name="Tanaka T."/>
            <person name="Kumagai T."/>
            <person name="Asai K."/>
            <person name="Machida M."/>
            <person name="Nierman W.C."/>
            <person name="Denning D.W."/>
            <person name="Caddick M."/>
            <person name="Hynes M."/>
            <person name="Paoletti M."/>
            <person name="Fischer R."/>
            <person name="Miller B."/>
            <person name="Dyer P."/>
            <person name="Sachs M.S."/>
            <person name="Osmani S.A."/>
            <person name="Birren B.W."/>
        </authorList>
    </citation>
    <scope>NUCLEOTIDE SEQUENCE [LARGE SCALE GENOMIC DNA]</scope>
    <source>
        <strain evidence="10">FGSC A4 / ATCC 38163 / CBS 112.46 / NRRL 194 / M139</strain>
    </source>
</reference>
<evidence type="ECO:0000256" key="3">
    <source>
        <dbReference type="ARBA" id="ARBA00022679"/>
    </source>
</evidence>
<evidence type="ECO:0000259" key="8">
    <source>
        <dbReference type="Pfam" id="PF13813"/>
    </source>
</evidence>
<proteinExistence type="inferred from homology"/>
<dbReference type="GeneID" id="2875524"/>
<dbReference type="EMBL" id="BN001307">
    <property type="protein sequence ID" value="CBF85138.1"/>
    <property type="molecule type" value="Genomic_DNA"/>
</dbReference>
<name>Q5BD08_EMENI</name>
<evidence type="ECO:0000256" key="6">
    <source>
        <dbReference type="ARBA" id="ARBA00023136"/>
    </source>
</evidence>
<dbReference type="GO" id="GO:0006629">
    <property type="term" value="P:lipid metabolic process"/>
    <property type="evidence" value="ECO:0007669"/>
    <property type="project" value="InterPro"/>
</dbReference>
<keyword evidence="3" id="KW-0808">Transferase</keyword>
<keyword evidence="10" id="KW-1185">Reference proteome</keyword>
<feature type="domain" description="Wax synthase" evidence="8">
    <location>
        <begin position="258"/>
        <end position="344"/>
    </location>
</feature>
<dbReference type="InterPro" id="IPR044851">
    <property type="entry name" value="Wax_synthase"/>
</dbReference>
<comment type="subcellular location">
    <subcellularLocation>
        <location evidence="1">Membrane</location>
        <topology evidence="1">Multi-pass membrane protein</topology>
    </subcellularLocation>
</comment>
<dbReference type="HOGENOM" id="CLU_032731_0_1_1"/>
<keyword evidence="4 7" id="KW-0812">Transmembrane</keyword>
<keyword evidence="6 7" id="KW-0472">Membrane</keyword>
<dbReference type="AlphaFoldDB" id="Q5BD08"/>
<dbReference type="PANTHER" id="PTHR31595:SF60">
    <property type="entry name" value="BIOSYNTHESIS PROTEIN (TRI7), PUTATIVE (AFU_ORTHOLOGUE AFUA_8G05970)-RELATED"/>
    <property type="match status" value="1"/>
</dbReference>
<sequence length="418" mass="45548">MASRLAIPPWLTPLTSWTLLQTLTSLTVTFTPSASSLRYVAAAMTAICAYIFQTSIQNHFSGAPASGPLVAMCWVNVLNAIDLLVLSRASFDAYLSYRRSKEEKKDSRRSSTEDSTKDRLLLALTLPYNYRRINTPWQLSRLPVLTPSSFPSSLTVNNRRKFLLHSTVKLILAVIIMQIPLIDPSDPVVLQAVSQLDRSKSVLLLPFCAFTQKGGLHALWLQARFTLAFGIVIRATIVAAYTAGSIFAVMLGGDPAEWPPVAGSLSEAWTLSRLWGQAWHQTLRRPLASNATFLAALAGFAPKSTVAHWIRVLVTFVESGVVHSACDMGFGIPFGESGGVVFFSLQILGLVLESVCQSIAAKVGLRTGGRFSRAVGYIWVSVFMLWTAPVWANPILVNLASDGVNLMSPWLGFPAGSF</sequence>
<evidence type="ECO:0000256" key="4">
    <source>
        <dbReference type="ARBA" id="ARBA00022692"/>
    </source>
</evidence>
<keyword evidence="5 7" id="KW-1133">Transmembrane helix</keyword>
<gene>
    <name evidence="9" type="ORF">ANIA_01572</name>
</gene>
<organism evidence="9 10">
    <name type="scientific">Emericella nidulans (strain FGSC A4 / ATCC 38163 / CBS 112.46 / NRRL 194 / M139)</name>
    <name type="common">Aspergillus nidulans</name>
    <dbReference type="NCBI Taxonomy" id="227321"/>
    <lineage>
        <taxon>Eukaryota</taxon>
        <taxon>Fungi</taxon>
        <taxon>Dikarya</taxon>
        <taxon>Ascomycota</taxon>
        <taxon>Pezizomycotina</taxon>
        <taxon>Eurotiomycetes</taxon>
        <taxon>Eurotiomycetidae</taxon>
        <taxon>Eurotiales</taxon>
        <taxon>Aspergillaceae</taxon>
        <taxon>Aspergillus</taxon>
        <taxon>Aspergillus subgen. Nidulantes</taxon>
    </lineage>
</organism>
<dbReference type="PANTHER" id="PTHR31595">
    <property type="entry name" value="LONG-CHAIN-ALCOHOL O-FATTY-ACYLTRANSFERASE 3-RELATED"/>
    <property type="match status" value="1"/>
</dbReference>
<evidence type="ECO:0000256" key="7">
    <source>
        <dbReference type="SAM" id="Phobius"/>
    </source>
</evidence>
<dbReference type="GO" id="GO:0016020">
    <property type="term" value="C:membrane"/>
    <property type="evidence" value="ECO:0007669"/>
    <property type="project" value="UniProtKB-SubCell"/>
</dbReference>
<feature type="transmembrane region" description="Helical" evidence="7">
    <location>
        <begin position="202"/>
        <end position="220"/>
    </location>
</feature>
<feature type="transmembrane region" description="Helical" evidence="7">
    <location>
        <begin position="227"/>
        <end position="251"/>
    </location>
</feature>
<accession>Q5BD08</accession>
<evidence type="ECO:0000256" key="5">
    <source>
        <dbReference type="ARBA" id="ARBA00022989"/>
    </source>
</evidence>
<comment type="similarity">
    <text evidence="2">Belongs to the wax synthase family.</text>
</comment>
<dbReference type="GO" id="GO:0008374">
    <property type="term" value="F:O-acyltransferase activity"/>
    <property type="evidence" value="ECO:0007669"/>
    <property type="project" value="InterPro"/>
</dbReference>